<keyword evidence="1" id="KW-0812">Transmembrane</keyword>
<evidence type="ECO:0000313" key="2">
    <source>
        <dbReference type="EMBL" id="PSS37305.1"/>
    </source>
</evidence>
<dbReference type="AlphaFoldDB" id="A0A2R6S4Y0"/>
<keyword evidence="3" id="KW-1185">Reference proteome</keyword>
<feature type="transmembrane region" description="Helical" evidence="1">
    <location>
        <begin position="221"/>
        <end position="244"/>
    </location>
</feature>
<evidence type="ECO:0000313" key="3">
    <source>
        <dbReference type="Proteomes" id="UP000186601"/>
    </source>
</evidence>
<feature type="transmembrane region" description="Helical" evidence="1">
    <location>
        <begin position="59"/>
        <end position="82"/>
    </location>
</feature>
<dbReference type="EMBL" id="MLYV02000060">
    <property type="protein sequence ID" value="PSS37305.1"/>
    <property type="molecule type" value="Genomic_DNA"/>
</dbReference>
<dbReference type="Proteomes" id="UP000186601">
    <property type="component" value="Unassembled WGS sequence"/>
</dbReference>
<feature type="transmembrane region" description="Helical" evidence="1">
    <location>
        <begin position="144"/>
        <end position="165"/>
    </location>
</feature>
<feature type="transmembrane region" description="Helical" evidence="1">
    <location>
        <begin position="256"/>
        <end position="276"/>
    </location>
</feature>
<name>A0A2R6S4Y0_9APHY</name>
<feature type="transmembrane region" description="Helical" evidence="1">
    <location>
        <begin position="111"/>
        <end position="132"/>
    </location>
</feature>
<evidence type="ECO:0000256" key="1">
    <source>
        <dbReference type="SAM" id="Phobius"/>
    </source>
</evidence>
<keyword evidence="1" id="KW-0472">Membrane</keyword>
<dbReference type="STRING" id="98765.A0A2R6S4Y0"/>
<keyword evidence="1" id="KW-1133">Transmembrane helix</keyword>
<feature type="transmembrane region" description="Helical" evidence="1">
    <location>
        <begin position="177"/>
        <end position="200"/>
    </location>
</feature>
<sequence>MSDPAYQPNETSATIYTEETWFQGALVMCVAYGSMATLSVQCFFMLTRGLSRSTLKKDLPLLVFVVLIFMLCTIFVGTAMQFTQQAYVDQRNFPGGPAAYERNQYCLSIDLVANITLVMSCLLADMLLLWRCTVVYRGSAVPRWLSITLASLVWLGEPIFGLLFISQIRDILHHQSVNFTLVFWCYSLALNVFATLLIITRPLVYHYRRAKLLGTHHGVRYTCIVAMIVESELLYTVFLTLFIIPFVQNHPLSNVFLQGLIPVQAISALMIIYRVADGQGWTKDTYAQITTGTQYTSETNNISTIQANPSAAHTQQETKVSPSGIAIHQEVYVHMGRGLSSTDGV</sequence>
<accession>A0A2R6S4Y0</accession>
<feature type="transmembrane region" description="Helical" evidence="1">
    <location>
        <begin position="20"/>
        <end position="47"/>
    </location>
</feature>
<dbReference type="OrthoDB" id="2641762at2759"/>
<gene>
    <name evidence="2" type="ORF">PHLCEN_2v851</name>
</gene>
<proteinExistence type="predicted"/>
<comment type="caution">
    <text evidence="2">The sequence shown here is derived from an EMBL/GenBank/DDBJ whole genome shotgun (WGS) entry which is preliminary data.</text>
</comment>
<reference evidence="2 3" key="1">
    <citation type="submission" date="2018-02" db="EMBL/GenBank/DDBJ databases">
        <title>Genome sequence of the basidiomycete white-rot fungus Phlebia centrifuga.</title>
        <authorList>
            <person name="Granchi Z."/>
            <person name="Peng M."/>
            <person name="de Vries R.P."/>
            <person name="Hilden K."/>
            <person name="Makela M.R."/>
            <person name="Grigoriev I."/>
            <person name="Riley R."/>
        </authorList>
    </citation>
    <scope>NUCLEOTIDE SEQUENCE [LARGE SCALE GENOMIC DNA]</scope>
    <source>
        <strain evidence="2 3">FBCC195</strain>
    </source>
</reference>
<organism evidence="2 3">
    <name type="scientific">Hermanssonia centrifuga</name>
    <dbReference type="NCBI Taxonomy" id="98765"/>
    <lineage>
        <taxon>Eukaryota</taxon>
        <taxon>Fungi</taxon>
        <taxon>Dikarya</taxon>
        <taxon>Basidiomycota</taxon>
        <taxon>Agaricomycotina</taxon>
        <taxon>Agaricomycetes</taxon>
        <taxon>Polyporales</taxon>
        <taxon>Meruliaceae</taxon>
        <taxon>Hermanssonia</taxon>
    </lineage>
</organism>
<protein>
    <submittedName>
        <fullName evidence="2">Uncharacterized protein</fullName>
    </submittedName>
</protein>